<dbReference type="NCBIfam" id="TIGR02607">
    <property type="entry name" value="antidote_HigA"/>
    <property type="match status" value="1"/>
</dbReference>
<reference evidence="4 5" key="1">
    <citation type="submission" date="2013-12" db="EMBL/GenBank/DDBJ databases">
        <title>NBRP : Genome information of microbial organism related human and environment.</title>
        <authorList>
            <person name="Hattori M."/>
            <person name="Oshima K."/>
            <person name="Inaba H."/>
            <person name="Suda W."/>
            <person name="Sakamoto M."/>
            <person name="Iino T."/>
            <person name="Kitahara M."/>
            <person name="Oshida Y."/>
            <person name="Iida T."/>
            <person name="Kudo T."/>
            <person name="Itoh T."/>
            <person name="Ahmed I."/>
            <person name="Ohkuma M."/>
        </authorList>
    </citation>
    <scope>NUCLEOTIDE SEQUENCE [LARGE SCALE GENOMIC DNA]</scope>
    <source>
        <strain evidence="4 5">JCM 21738</strain>
    </source>
</reference>
<evidence type="ECO:0000313" key="4">
    <source>
        <dbReference type="EMBL" id="GAE48259.1"/>
    </source>
</evidence>
<proteinExistence type="inferred from homology"/>
<dbReference type="AlphaFoldDB" id="W4RX63"/>
<dbReference type="Gene3D" id="1.10.10.2910">
    <property type="match status" value="1"/>
</dbReference>
<keyword evidence="2" id="KW-0238">DNA-binding</keyword>
<dbReference type="InterPro" id="IPR013430">
    <property type="entry name" value="Toxin_antidote_HigA"/>
</dbReference>
<dbReference type="SMART" id="SM00530">
    <property type="entry name" value="HTH_XRE"/>
    <property type="match status" value="1"/>
</dbReference>
<dbReference type="PANTHER" id="PTHR36924:SF1">
    <property type="entry name" value="ANTITOXIN HIGA-1"/>
    <property type="match status" value="1"/>
</dbReference>
<dbReference type="Pfam" id="PF06114">
    <property type="entry name" value="Peptidase_M78"/>
    <property type="match status" value="1"/>
</dbReference>
<dbReference type="CDD" id="cd00093">
    <property type="entry name" value="HTH_XRE"/>
    <property type="match status" value="1"/>
</dbReference>
<comment type="caution">
    <text evidence="4">The sequence shown here is derived from an EMBL/GenBank/DDBJ whole genome shotgun (WGS) entry which is preliminary data.</text>
</comment>
<accession>W4RX63</accession>
<name>W4RX63_9BACI</name>
<dbReference type="eggNOG" id="COG3093">
    <property type="taxonomic scope" value="Bacteria"/>
</dbReference>
<dbReference type="InterPro" id="IPR001387">
    <property type="entry name" value="Cro/C1-type_HTH"/>
</dbReference>
<evidence type="ECO:0000259" key="3">
    <source>
        <dbReference type="PROSITE" id="PS50943"/>
    </source>
</evidence>
<sequence length="387" mass="44425">MVRKNKLKFNPNYAVHPGETLLETIDAMGISQMQLAERTGKTTKAINEIIKGKAAITPQTALQLERVLNIQASFWNSLQKRYDEKIAELIEATELAKQVEWLKKLPIKSMIKNNWLQKKNDDVSQLKEVLNFFGMASVYSWEDLWGKALVDPQFAFRKSESLDIDPFSVSAWLRKGEIASQKVQCSPFKATLFKQKLKEIKSFTLESPDIFISKLKDLCSEAGVAVVFVNELPNCHINGAARWLTSEKAMIQLSLRYKTDDHLWFTFFHEAAHILLHGKKELYIDYMDNKGTGLSGLLTQQEKQANDFASEHLLPFSIYNNFIKSRNFSKDNIEKFAKENGISPGIVVGRLQFDGLIPYKTHLNGLKRKYSWDEFDWVCSEDTIEKQ</sequence>
<dbReference type="Pfam" id="PF01381">
    <property type="entry name" value="HTH_3"/>
    <property type="match status" value="1"/>
</dbReference>
<dbReference type="RefSeq" id="WP_023613834.1">
    <property type="nucleotide sequence ID" value="NZ_BAUW01000147.1"/>
</dbReference>
<dbReference type="GO" id="GO:0003677">
    <property type="term" value="F:DNA binding"/>
    <property type="evidence" value="ECO:0007669"/>
    <property type="project" value="UniProtKB-KW"/>
</dbReference>
<comment type="similarity">
    <text evidence="1">Belongs to the short-chain fatty acyl-CoA assimilation regulator (ScfR) family.</text>
</comment>
<dbReference type="eggNOG" id="COG2856">
    <property type="taxonomic scope" value="Bacteria"/>
</dbReference>
<dbReference type="PANTHER" id="PTHR36924">
    <property type="entry name" value="ANTITOXIN HIGA-1"/>
    <property type="match status" value="1"/>
</dbReference>
<dbReference type="PROSITE" id="PS50943">
    <property type="entry name" value="HTH_CROC1"/>
    <property type="match status" value="1"/>
</dbReference>
<evidence type="ECO:0000313" key="5">
    <source>
        <dbReference type="Proteomes" id="UP000018949"/>
    </source>
</evidence>
<protein>
    <submittedName>
        <fullName evidence="4">Plasmid maintenance system antidote protein</fullName>
    </submittedName>
</protein>
<organism evidence="4 5">
    <name type="scientific">Mesobacillus boroniphilus JCM 21738</name>
    <dbReference type="NCBI Taxonomy" id="1294265"/>
    <lineage>
        <taxon>Bacteria</taxon>
        <taxon>Bacillati</taxon>
        <taxon>Bacillota</taxon>
        <taxon>Bacilli</taxon>
        <taxon>Bacillales</taxon>
        <taxon>Bacillaceae</taxon>
        <taxon>Mesobacillus</taxon>
    </lineage>
</organism>
<keyword evidence="5" id="KW-1185">Reference proteome</keyword>
<gene>
    <name evidence="4" type="ORF">JCM21738_5347</name>
</gene>
<dbReference type="Proteomes" id="UP000018949">
    <property type="component" value="Unassembled WGS sequence"/>
</dbReference>
<evidence type="ECO:0000256" key="2">
    <source>
        <dbReference type="ARBA" id="ARBA00023125"/>
    </source>
</evidence>
<dbReference type="InterPro" id="IPR010359">
    <property type="entry name" value="IrrE_HExxH"/>
</dbReference>
<dbReference type="SUPFAM" id="SSF47413">
    <property type="entry name" value="lambda repressor-like DNA-binding domains"/>
    <property type="match status" value="1"/>
</dbReference>
<dbReference type="InterPro" id="IPR010982">
    <property type="entry name" value="Lambda_DNA-bd_dom_sf"/>
</dbReference>
<dbReference type="Gene3D" id="1.10.260.40">
    <property type="entry name" value="lambda repressor-like DNA-binding domains"/>
    <property type="match status" value="1"/>
</dbReference>
<dbReference type="EMBL" id="BAUW01000147">
    <property type="protein sequence ID" value="GAE48259.1"/>
    <property type="molecule type" value="Genomic_DNA"/>
</dbReference>
<evidence type="ECO:0000256" key="1">
    <source>
        <dbReference type="ARBA" id="ARBA00007227"/>
    </source>
</evidence>
<feature type="domain" description="HTH cro/C1-type" evidence="3">
    <location>
        <begin position="27"/>
        <end position="75"/>
    </location>
</feature>